<gene>
    <name evidence="3" type="ORF">Nstercoris_00696</name>
</gene>
<dbReference type="GO" id="GO:0016989">
    <property type="term" value="F:sigma factor antagonist activity"/>
    <property type="evidence" value="ECO:0007669"/>
    <property type="project" value="TreeGrafter"/>
</dbReference>
<organism evidence="3 4">
    <name type="scientific">Nitrosomonas stercoris</name>
    <dbReference type="NCBI Taxonomy" id="1444684"/>
    <lineage>
        <taxon>Bacteria</taxon>
        <taxon>Pseudomonadati</taxon>
        <taxon>Pseudomonadota</taxon>
        <taxon>Betaproteobacteria</taxon>
        <taxon>Nitrosomonadales</taxon>
        <taxon>Nitrosomonadaceae</taxon>
        <taxon>Nitrosomonas</taxon>
    </lineage>
</organism>
<proteinExistence type="predicted"/>
<dbReference type="PANTHER" id="PTHR30273:SF2">
    <property type="entry name" value="PROTEIN FECR"/>
    <property type="match status" value="1"/>
</dbReference>
<keyword evidence="4" id="KW-1185">Reference proteome</keyword>
<feature type="domain" description="FecR N-terminal" evidence="2">
    <location>
        <begin position="1"/>
        <end position="35"/>
    </location>
</feature>
<dbReference type="EMBL" id="AP019755">
    <property type="protein sequence ID" value="BBL34460.1"/>
    <property type="molecule type" value="Genomic_DNA"/>
</dbReference>
<name>A0A4Y1YK05_9PROT</name>
<dbReference type="Proteomes" id="UP000316473">
    <property type="component" value="Chromosome"/>
</dbReference>
<dbReference type="Pfam" id="PF04773">
    <property type="entry name" value="FecR"/>
    <property type="match status" value="1"/>
</dbReference>
<dbReference type="InterPro" id="IPR032623">
    <property type="entry name" value="FecR_N"/>
</dbReference>
<accession>A0A4Y1YK05</accession>
<reference evidence="3 4" key="1">
    <citation type="submission" date="2019-06" db="EMBL/GenBank/DDBJ databases">
        <title>Nitrosomonas stercoris KYUHI-S whole genome shotgun sequence.</title>
        <authorList>
            <person name="Nakagawa T."/>
            <person name="Tsuchiya Y."/>
            <person name="Takahashi R."/>
        </authorList>
    </citation>
    <scope>NUCLEOTIDE SEQUENCE [LARGE SCALE GENOMIC DNA]</scope>
    <source>
        <strain evidence="3 4">KYUHI-S</strain>
    </source>
</reference>
<evidence type="ECO:0000313" key="4">
    <source>
        <dbReference type="Proteomes" id="UP000316473"/>
    </source>
</evidence>
<dbReference type="InterPro" id="IPR006860">
    <property type="entry name" value="FecR"/>
</dbReference>
<feature type="domain" description="FecR protein" evidence="1">
    <location>
        <begin position="96"/>
        <end position="174"/>
    </location>
</feature>
<dbReference type="KEGG" id="nst:Nstercoris_00696"/>
<dbReference type="Gene3D" id="2.60.120.1440">
    <property type="match status" value="1"/>
</dbReference>
<evidence type="ECO:0000313" key="3">
    <source>
        <dbReference type="EMBL" id="BBL34460.1"/>
    </source>
</evidence>
<dbReference type="InterPro" id="IPR012373">
    <property type="entry name" value="Ferrdict_sens_TM"/>
</dbReference>
<protein>
    <submittedName>
        <fullName evidence="3">Protein FecR</fullName>
    </submittedName>
</protein>
<evidence type="ECO:0000259" key="2">
    <source>
        <dbReference type="Pfam" id="PF16220"/>
    </source>
</evidence>
<sequence>MARLWSEEASDADKATCEQWRMAHPDHEKAWNRLQITEDKLHGIPREIARHALREPAVTAYTTQRQALKLLGLIAMVGGTMHLVRKSDTWQFVSSDYSTQTGEIREIALPDGTRIILNTATAIDVYFDNQARRIMLRSDEILITTAPDSTAVHRPFRVQSRQGVIEVLGTRFKLCGKILISPTSLCSKEPSRSIPNMPSIPLSG</sequence>
<dbReference type="PANTHER" id="PTHR30273">
    <property type="entry name" value="PERIPLASMIC SIGNAL SENSOR AND SIGMA FACTOR ACTIVATOR FECR-RELATED"/>
    <property type="match status" value="1"/>
</dbReference>
<dbReference type="Pfam" id="PF16220">
    <property type="entry name" value="DUF4880"/>
    <property type="match status" value="1"/>
</dbReference>
<dbReference type="AlphaFoldDB" id="A0A4Y1YK05"/>
<evidence type="ECO:0000259" key="1">
    <source>
        <dbReference type="Pfam" id="PF04773"/>
    </source>
</evidence>